<dbReference type="PANTHER" id="PTHR38664:SF1">
    <property type="entry name" value="SLR0058 PROTEIN"/>
    <property type="match status" value="1"/>
</dbReference>
<keyword evidence="1" id="KW-0175">Coiled coil</keyword>
<dbReference type="Proteomes" id="UP000280960">
    <property type="component" value="Chromosome"/>
</dbReference>
<gene>
    <name evidence="2" type="ORF">D2962_09110</name>
</gene>
<accession>A0A3G2R5S5</accession>
<dbReference type="RefSeq" id="WP_120765594.1">
    <property type="nucleotide sequence ID" value="NZ_CP033169.1"/>
</dbReference>
<evidence type="ECO:0000256" key="1">
    <source>
        <dbReference type="SAM" id="Coils"/>
    </source>
</evidence>
<dbReference type="InterPro" id="IPR008769">
    <property type="entry name" value="PhaF_PhaI"/>
</dbReference>
<proteinExistence type="predicted"/>
<evidence type="ECO:0000313" key="2">
    <source>
        <dbReference type="EMBL" id="AYO30751.1"/>
    </source>
</evidence>
<dbReference type="KEGG" id="bacg:D2962_09110"/>
<evidence type="ECO:0000313" key="3">
    <source>
        <dbReference type="Proteomes" id="UP000280960"/>
    </source>
</evidence>
<sequence>MFKELFYAGIGLATLTKEKAEEIISELVKKGELSKEDGKDALNNLLSKMQEEREKLKQKVQEQVENVISSMKIVKKSDLEEIKHRLEILEEKVNRILGEKEAE</sequence>
<evidence type="ECO:0008006" key="4">
    <source>
        <dbReference type="Google" id="ProtNLM"/>
    </source>
</evidence>
<feature type="coiled-coil region" evidence="1">
    <location>
        <begin position="35"/>
        <end position="99"/>
    </location>
</feature>
<dbReference type="NCBIfam" id="NF047773">
    <property type="entry name" value="phas_rel_Lepto"/>
    <property type="match status" value="1"/>
</dbReference>
<organism evidence="2 3">
    <name type="scientific">Biomaibacter acetigenes</name>
    <dbReference type="NCBI Taxonomy" id="2316383"/>
    <lineage>
        <taxon>Bacteria</taxon>
        <taxon>Bacillati</taxon>
        <taxon>Bacillota</taxon>
        <taxon>Clostridia</taxon>
        <taxon>Thermosediminibacterales</taxon>
        <taxon>Tepidanaerobacteraceae</taxon>
        <taxon>Biomaibacter</taxon>
    </lineage>
</organism>
<dbReference type="AlphaFoldDB" id="A0A3G2R5S5"/>
<keyword evidence="3" id="KW-1185">Reference proteome</keyword>
<name>A0A3G2R5S5_9FIRM</name>
<dbReference type="EMBL" id="CP033169">
    <property type="protein sequence ID" value="AYO30751.1"/>
    <property type="molecule type" value="Genomic_DNA"/>
</dbReference>
<protein>
    <recommendedName>
        <fullName evidence="4">Polyhydroxyalkanoate synthesis regulator</fullName>
    </recommendedName>
</protein>
<dbReference type="PANTHER" id="PTHR38664">
    <property type="entry name" value="SLR0058 PROTEIN"/>
    <property type="match status" value="1"/>
</dbReference>
<reference evidence="2 3" key="1">
    <citation type="submission" date="2018-10" db="EMBL/GenBank/DDBJ databases">
        <authorList>
            <person name="Zhang X."/>
        </authorList>
    </citation>
    <scope>NUCLEOTIDE SEQUENCE [LARGE SCALE GENOMIC DNA]</scope>
    <source>
        <strain evidence="2 3">SK-G1</strain>
    </source>
</reference>